<protein>
    <submittedName>
        <fullName evidence="1">Uncharacterized protein</fullName>
    </submittedName>
</protein>
<gene>
    <name evidence="1" type="ORF">C1N76_15845</name>
</gene>
<dbReference type="AlphaFoldDB" id="A0A2Z3NAE9"/>
<evidence type="ECO:0000313" key="2">
    <source>
        <dbReference type="Proteomes" id="UP000246996"/>
    </source>
</evidence>
<reference evidence="2" key="1">
    <citation type="submission" date="2018-02" db="EMBL/GenBank/DDBJ databases">
        <title>The complete genome of bacterial strain SGAirxxxx.</title>
        <authorList>
            <person name="Schuster S.C."/>
        </authorList>
    </citation>
    <scope>NUCLEOTIDE SEQUENCE [LARGE SCALE GENOMIC DNA]</scope>
    <source>
        <strain evidence="2">SGAir0734</strain>
    </source>
</reference>
<dbReference type="Proteomes" id="UP000246996">
    <property type="component" value="Chromosome"/>
</dbReference>
<evidence type="ECO:0000313" key="1">
    <source>
        <dbReference type="EMBL" id="AWO75838.1"/>
    </source>
</evidence>
<proteinExistence type="predicted"/>
<name>A0A2Z3NAE9_GEOTH</name>
<accession>A0A2Z3NAE9</accession>
<dbReference type="EMBL" id="CP027303">
    <property type="protein sequence ID" value="AWO75838.1"/>
    <property type="molecule type" value="Genomic_DNA"/>
</dbReference>
<sequence>MFLQWVGLVTFTIQEHSHFLHPLFFLCIPILKSQVQLVVKSRYWFITKRCTCTCPLKYGSCF</sequence>
<organism evidence="1 2">
    <name type="scientific">Geobacillus thermoleovorans</name>
    <name type="common">Bacillus thermoleovorans</name>
    <dbReference type="NCBI Taxonomy" id="33941"/>
    <lineage>
        <taxon>Bacteria</taxon>
        <taxon>Bacillati</taxon>
        <taxon>Bacillota</taxon>
        <taxon>Bacilli</taxon>
        <taxon>Bacillales</taxon>
        <taxon>Anoxybacillaceae</taxon>
        <taxon>Geobacillus</taxon>
        <taxon>Geobacillus thermoleovorans group</taxon>
    </lineage>
</organism>